<evidence type="ECO:0000313" key="1">
    <source>
        <dbReference type="EMBL" id="QWG17820.1"/>
    </source>
</evidence>
<proteinExistence type="predicted"/>
<dbReference type="EMBL" id="CP076135">
    <property type="protein sequence ID" value="QWG17820.1"/>
    <property type="molecule type" value="Genomic_DNA"/>
</dbReference>
<gene>
    <name evidence="1" type="ORF">KMZ68_23160</name>
</gene>
<accession>A0A975RRR5</accession>
<dbReference type="AlphaFoldDB" id="A0A975RRR5"/>
<dbReference type="KEGG" id="bsei:KMZ68_23160"/>
<protein>
    <submittedName>
        <fullName evidence="1">Uncharacterized protein</fullName>
    </submittedName>
</protein>
<dbReference type="SUPFAM" id="SSF56209">
    <property type="entry name" value="Nitrile hydratase alpha chain"/>
    <property type="match status" value="1"/>
</dbReference>
<evidence type="ECO:0000313" key="2">
    <source>
        <dbReference type="Proteomes" id="UP000680805"/>
    </source>
</evidence>
<dbReference type="InterPro" id="IPR036648">
    <property type="entry name" value="CN_Hdrase_a/SCN_Hdrase_g_sf"/>
</dbReference>
<name>A0A975RRR5_9BRAD</name>
<dbReference type="RefSeq" id="WP_215613444.1">
    <property type="nucleotide sequence ID" value="NZ_CP076135.1"/>
</dbReference>
<reference evidence="1" key="1">
    <citation type="submission" date="2021-06" db="EMBL/GenBank/DDBJ databases">
        <title>Bradyrhizobium sp. S2-11-2 Genome sequencing.</title>
        <authorList>
            <person name="Jin L."/>
        </authorList>
    </citation>
    <scope>NUCLEOTIDE SEQUENCE</scope>
    <source>
        <strain evidence="1">S2-11-2</strain>
    </source>
</reference>
<dbReference type="GO" id="GO:0003824">
    <property type="term" value="F:catalytic activity"/>
    <property type="evidence" value="ECO:0007669"/>
    <property type="project" value="InterPro"/>
</dbReference>
<dbReference type="Proteomes" id="UP000680805">
    <property type="component" value="Chromosome"/>
</dbReference>
<organism evidence="1 2">
    <name type="scientific">Bradyrhizobium sediminis</name>
    <dbReference type="NCBI Taxonomy" id="2840469"/>
    <lineage>
        <taxon>Bacteria</taxon>
        <taxon>Pseudomonadati</taxon>
        <taxon>Pseudomonadota</taxon>
        <taxon>Alphaproteobacteria</taxon>
        <taxon>Hyphomicrobiales</taxon>
        <taxon>Nitrobacteraceae</taxon>
        <taxon>Bradyrhizobium</taxon>
    </lineage>
</organism>
<sequence length="77" mass="8626">MERSEMDEAILTEEELQRAVRRIFKLSQTDPEFRTLCLSNPNEAIQRITGKTVPVGVKIQFLDSASNEADGSRDAAT</sequence>
<dbReference type="GO" id="GO:0046914">
    <property type="term" value="F:transition metal ion binding"/>
    <property type="evidence" value="ECO:0007669"/>
    <property type="project" value="InterPro"/>
</dbReference>